<dbReference type="AlphaFoldDB" id="A0AAV5T5D0"/>
<feature type="region of interest" description="Disordered" evidence="8">
    <location>
        <begin position="37"/>
        <end position="56"/>
    </location>
</feature>
<evidence type="ECO:0000256" key="2">
    <source>
        <dbReference type="ARBA" id="ARBA00022723"/>
    </source>
</evidence>
<evidence type="ECO:0000256" key="8">
    <source>
        <dbReference type="SAM" id="MobiDB-lite"/>
    </source>
</evidence>
<evidence type="ECO:0000256" key="5">
    <source>
        <dbReference type="ARBA" id="ARBA00022833"/>
    </source>
</evidence>
<gene>
    <name evidence="10" type="ORF">PENTCL1PPCAC_12485</name>
</gene>
<dbReference type="InterPro" id="IPR050527">
    <property type="entry name" value="Snail/Krueppel_Znf"/>
</dbReference>
<evidence type="ECO:0000259" key="9">
    <source>
        <dbReference type="PROSITE" id="PS50157"/>
    </source>
</evidence>
<dbReference type="PANTHER" id="PTHR24388:SF54">
    <property type="entry name" value="PROTEIN ESCARGOT"/>
    <property type="match status" value="1"/>
</dbReference>
<keyword evidence="3" id="KW-0677">Repeat</keyword>
<feature type="domain" description="C2H2-type" evidence="9">
    <location>
        <begin position="100"/>
        <end position="127"/>
    </location>
</feature>
<keyword evidence="2" id="KW-0479">Metal-binding</keyword>
<reference evidence="10" key="1">
    <citation type="submission" date="2023-10" db="EMBL/GenBank/DDBJ databases">
        <title>Genome assembly of Pristionchus species.</title>
        <authorList>
            <person name="Yoshida K."/>
            <person name="Sommer R.J."/>
        </authorList>
    </citation>
    <scope>NUCLEOTIDE SEQUENCE</scope>
    <source>
        <strain evidence="10">RS0144</strain>
    </source>
</reference>
<feature type="domain" description="C2H2-type" evidence="9">
    <location>
        <begin position="128"/>
        <end position="153"/>
    </location>
</feature>
<evidence type="ECO:0000313" key="10">
    <source>
        <dbReference type="EMBL" id="GMS90310.1"/>
    </source>
</evidence>
<dbReference type="PROSITE" id="PS00028">
    <property type="entry name" value="ZINC_FINGER_C2H2_1"/>
    <property type="match status" value="2"/>
</dbReference>
<dbReference type="GO" id="GO:0005634">
    <property type="term" value="C:nucleus"/>
    <property type="evidence" value="ECO:0007669"/>
    <property type="project" value="UniProtKB-SubCell"/>
</dbReference>
<keyword evidence="5" id="KW-0862">Zinc</keyword>
<dbReference type="Proteomes" id="UP001432027">
    <property type="component" value="Unassembled WGS sequence"/>
</dbReference>
<dbReference type="SUPFAM" id="SSF57667">
    <property type="entry name" value="beta-beta-alpha zinc fingers"/>
    <property type="match status" value="1"/>
</dbReference>
<evidence type="ECO:0000256" key="1">
    <source>
        <dbReference type="ARBA" id="ARBA00004123"/>
    </source>
</evidence>
<sequence>SHSATSLPIVEKWKTKTASDNMASMANNLIEETIEKEETSLKKSIPESEKKVERGPPSAMHHCKLCLLVFETNRRLTIHISYTHTQTKVYKARKVKTHRFPCDICSYRSLSCAELAVHMCSHSGERPHKCSTGDCSEGFTSSSFLKQHHREVHNLKPYHCSICGE</sequence>
<dbReference type="SMART" id="SM00355">
    <property type="entry name" value="ZnF_C2H2"/>
    <property type="match status" value="3"/>
</dbReference>
<organism evidence="10 11">
    <name type="scientific">Pristionchus entomophagus</name>
    <dbReference type="NCBI Taxonomy" id="358040"/>
    <lineage>
        <taxon>Eukaryota</taxon>
        <taxon>Metazoa</taxon>
        <taxon>Ecdysozoa</taxon>
        <taxon>Nematoda</taxon>
        <taxon>Chromadorea</taxon>
        <taxon>Rhabditida</taxon>
        <taxon>Rhabditina</taxon>
        <taxon>Diplogasteromorpha</taxon>
        <taxon>Diplogasteroidea</taxon>
        <taxon>Neodiplogasteridae</taxon>
        <taxon>Pristionchus</taxon>
    </lineage>
</organism>
<evidence type="ECO:0000256" key="7">
    <source>
        <dbReference type="PROSITE-ProRule" id="PRU00042"/>
    </source>
</evidence>
<feature type="compositionally biased region" description="Basic and acidic residues" evidence="8">
    <location>
        <begin position="37"/>
        <end position="54"/>
    </location>
</feature>
<comment type="caution">
    <text evidence="10">The sequence shown here is derived from an EMBL/GenBank/DDBJ whole genome shotgun (WGS) entry which is preliminary data.</text>
</comment>
<evidence type="ECO:0000256" key="4">
    <source>
        <dbReference type="ARBA" id="ARBA00022771"/>
    </source>
</evidence>
<dbReference type="PROSITE" id="PS50157">
    <property type="entry name" value="ZINC_FINGER_C2H2_2"/>
    <property type="match status" value="3"/>
</dbReference>
<feature type="domain" description="C2H2-type" evidence="9">
    <location>
        <begin position="61"/>
        <end position="89"/>
    </location>
</feature>
<dbReference type="GO" id="GO:0000978">
    <property type="term" value="F:RNA polymerase II cis-regulatory region sequence-specific DNA binding"/>
    <property type="evidence" value="ECO:0007669"/>
    <property type="project" value="TreeGrafter"/>
</dbReference>
<accession>A0AAV5T5D0</accession>
<protein>
    <recommendedName>
        <fullName evidence="9">C2H2-type domain-containing protein</fullName>
    </recommendedName>
</protein>
<feature type="non-terminal residue" evidence="10">
    <location>
        <position position="1"/>
    </location>
</feature>
<evidence type="ECO:0000256" key="6">
    <source>
        <dbReference type="ARBA" id="ARBA00023242"/>
    </source>
</evidence>
<dbReference type="GO" id="GO:0000981">
    <property type="term" value="F:DNA-binding transcription factor activity, RNA polymerase II-specific"/>
    <property type="evidence" value="ECO:0007669"/>
    <property type="project" value="TreeGrafter"/>
</dbReference>
<evidence type="ECO:0000256" key="3">
    <source>
        <dbReference type="ARBA" id="ARBA00022737"/>
    </source>
</evidence>
<dbReference type="GO" id="GO:0008270">
    <property type="term" value="F:zinc ion binding"/>
    <property type="evidence" value="ECO:0007669"/>
    <property type="project" value="UniProtKB-KW"/>
</dbReference>
<dbReference type="InterPro" id="IPR013087">
    <property type="entry name" value="Znf_C2H2_type"/>
</dbReference>
<dbReference type="InterPro" id="IPR036236">
    <property type="entry name" value="Znf_C2H2_sf"/>
</dbReference>
<keyword evidence="6" id="KW-0539">Nucleus</keyword>
<name>A0AAV5T5D0_9BILA</name>
<keyword evidence="11" id="KW-1185">Reference proteome</keyword>
<dbReference type="PANTHER" id="PTHR24388">
    <property type="entry name" value="ZINC FINGER PROTEIN"/>
    <property type="match status" value="1"/>
</dbReference>
<dbReference type="EMBL" id="BTSX01000003">
    <property type="protein sequence ID" value="GMS90310.1"/>
    <property type="molecule type" value="Genomic_DNA"/>
</dbReference>
<dbReference type="Gene3D" id="3.30.160.60">
    <property type="entry name" value="Classic Zinc Finger"/>
    <property type="match status" value="2"/>
</dbReference>
<keyword evidence="4 7" id="KW-0863">Zinc-finger</keyword>
<comment type="subcellular location">
    <subcellularLocation>
        <location evidence="1">Nucleus</location>
    </subcellularLocation>
</comment>
<evidence type="ECO:0000313" key="11">
    <source>
        <dbReference type="Proteomes" id="UP001432027"/>
    </source>
</evidence>
<proteinExistence type="predicted"/>
<feature type="non-terminal residue" evidence="10">
    <location>
        <position position="165"/>
    </location>
</feature>